<comment type="subcellular location">
    <subcellularLocation>
        <location evidence="2">Cytoplasm</location>
    </subcellularLocation>
    <subcellularLocation>
        <location evidence="1">Nucleus</location>
    </subcellularLocation>
</comment>
<evidence type="ECO:0000313" key="11">
    <source>
        <dbReference type="Proteomes" id="UP001146793"/>
    </source>
</evidence>
<dbReference type="PROSITE" id="PS50166">
    <property type="entry name" value="IMPORTIN_B_NT"/>
    <property type="match status" value="1"/>
</dbReference>
<evidence type="ECO:0000256" key="8">
    <source>
        <dbReference type="SAM" id="MobiDB-lite"/>
    </source>
</evidence>
<evidence type="ECO:0000313" key="10">
    <source>
        <dbReference type="EMBL" id="KAJ3450106.1"/>
    </source>
</evidence>
<sequence length="1065" mass="124599">MEEFTILFKNTLSNNRDDIINSEEKLLQLEAVEDFFPSLLKYVMTEEIEFSYRQAGSIYFKRGLLRKWKEMNEKDKNFIRGNLLETLGSSHRLIRNQLTQSIKFLIFTEFPDLMSDTFDKSFEYIKSNDIKLVFAGLIGLRFIVRKYEYAKNQWELLNEIISRSFPTLLNLLEESIKNGGEESAHLIKLILKIFWSSVHQNVPPYLVEGNNFENWIQQFLLLLERPIQENEQNSIEDERDRDIWWKCKKWVMYLVNKFFQSYMIKSIISSDYIDFSNRFINEYSTPLLESCITLLNQRKEQDMFLTDRVLRLVLSVINTCLLYSKTWKIMKPHIDLILLDTAFPLICFKQDDEEKILIDPHEYVRLEFDFGTDLFFARHAARKLFLDFCLYRGGNGMIENVMMFLVSLLNDYNENPEDLERIIRKEGALCVLGILAPKLLVSEEYATQLEELLTNHVLPEFNSKYTFLRARTCWMFSQFAKIEWQNMEIKETCIQNVLKSLEDEEMVVKLQAALALENLIYYTDNLSELLKDILPQLIQTLLLLITETGFPEIIGSVNLVINKFQEDIEPYAQEICENLCNSIALIKEQELEQQQQQKQLQNDDDFNSSNLNTTSMFNTAIENATMNTFKAIYTLLIILKDKPKILYSMQKILYPILSKCVNPSSTKFFESILDISSLLTYYSTEIIDEWLDLLALFIQAYSTWAEEFIKTIAMTIDNIISKINQRFVTYRNSEILELVINVSKFLIADEELPSNDSIDGCQIIESLFQNSTGRIDSIVTYILEFVLKRFINEKRSLALKIFLLGVIGNALLYNPSITLGYLVEQKAIETILMDWSQIITNAKINSIHNKKVALLGLSSIFHLDFKKMPVIIQDSLPLIFQLCIILNQQIAFQKETQKSNYQESSEGENENEKLNEKENEKEYSGEEYSEEESDYESDDDLGYLKRDMPIPDTLNDDENAMDETTMKVISTLFGEFNSVGLKTDQNDLKNYQEEEEEEEEEEEDEEYVDEGVDFTCPIDNIHETEFFVKSFSEFSNINQNVAQLIEKNLDPEIFKDWDLILQSIN</sequence>
<feature type="region of interest" description="Disordered" evidence="8">
    <location>
        <begin position="899"/>
        <end position="947"/>
    </location>
</feature>
<dbReference type="GO" id="GO:0005635">
    <property type="term" value="C:nuclear envelope"/>
    <property type="evidence" value="ECO:0007669"/>
    <property type="project" value="TreeGrafter"/>
</dbReference>
<dbReference type="PANTHER" id="PTHR10997:SF18">
    <property type="entry name" value="D-IMPORTIN 7_RANBP7"/>
    <property type="match status" value="1"/>
</dbReference>
<dbReference type="EMBL" id="JANTQA010000012">
    <property type="protein sequence ID" value="KAJ3450106.1"/>
    <property type="molecule type" value="Genomic_DNA"/>
</dbReference>
<dbReference type="AlphaFoldDB" id="A0AAV8A734"/>
<dbReference type="InterPro" id="IPR011989">
    <property type="entry name" value="ARM-like"/>
</dbReference>
<gene>
    <name evidence="10" type="ORF">M0812_06271</name>
</gene>
<dbReference type="GO" id="GO:0031267">
    <property type="term" value="F:small GTPase binding"/>
    <property type="evidence" value="ECO:0007669"/>
    <property type="project" value="InterPro"/>
</dbReference>
<evidence type="ECO:0000256" key="1">
    <source>
        <dbReference type="ARBA" id="ARBA00004123"/>
    </source>
</evidence>
<evidence type="ECO:0000256" key="3">
    <source>
        <dbReference type="ARBA" id="ARBA00022448"/>
    </source>
</evidence>
<protein>
    <submittedName>
        <fullName evidence="10">D-importin 7/ranbp7</fullName>
    </submittedName>
</protein>
<feature type="coiled-coil region" evidence="7">
    <location>
        <begin position="981"/>
        <end position="1008"/>
    </location>
</feature>
<comment type="caution">
    <text evidence="10">The sequence shown here is derived from an EMBL/GenBank/DDBJ whole genome shotgun (WGS) entry which is preliminary data.</text>
</comment>
<evidence type="ECO:0000256" key="4">
    <source>
        <dbReference type="ARBA" id="ARBA00022490"/>
    </source>
</evidence>
<evidence type="ECO:0000256" key="5">
    <source>
        <dbReference type="ARBA" id="ARBA00022927"/>
    </source>
</evidence>
<accession>A0AAV8A734</accession>
<organism evidence="10 11">
    <name type="scientific">Anaeramoeba flamelloides</name>
    <dbReference type="NCBI Taxonomy" id="1746091"/>
    <lineage>
        <taxon>Eukaryota</taxon>
        <taxon>Metamonada</taxon>
        <taxon>Anaeramoebidae</taxon>
        <taxon>Anaeramoeba</taxon>
    </lineage>
</organism>
<name>A0AAV8A734_9EUKA</name>
<keyword evidence="3" id="KW-0813">Transport</keyword>
<reference evidence="10" key="1">
    <citation type="submission" date="2022-08" db="EMBL/GenBank/DDBJ databases">
        <title>Novel sulphate-reducing endosymbionts in the free-living metamonad Anaeramoeba.</title>
        <authorList>
            <person name="Jerlstrom-Hultqvist J."/>
            <person name="Cepicka I."/>
            <person name="Gallot-Lavallee L."/>
            <person name="Salas-Leiva D."/>
            <person name="Curtis B.A."/>
            <person name="Zahonova K."/>
            <person name="Pipaliya S."/>
            <person name="Dacks J."/>
            <person name="Roger A.J."/>
        </authorList>
    </citation>
    <scope>NUCLEOTIDE SEQUENCE</scope>
    <source>
        <strain evidence="10">Busselton2</strain>
    </source>
</reference>
<feature type="compositionally biased region" description="Basic and acidic residues" evidence="8">
    <location>
        <begin position="910"/>
        <end position="924"/>
    </location>
</feature>
<keyword evidence="7" id="KW-0175">Coiled coil</keyword>
<feature type="domain" description="Importin N-terminal" evidence="9">
    <location>
        <begin position="22"/>
        <end position="89"/>
    </location>
</feature>
<dbReference type="SUPFAM" id="SSF48371">
    <property type="entry name" value="ARM repeat"/>
    <property type="match status" value="1"/>
</dbReference>
<dbReference type="InterPro" id="IPR001494">
    <property type="entry name" value="Importin-beta_N"/>
</dbReference>
<dbReference type="GO" id="GO:0005829">
    <property type="term" value="C:cytosol"/>
    <property type="evidence" value="ECO:0007669"/>
    <property type="project" value="TreeGrafter"/>
</dbReference>
<keyword evidence="5" id="KW-0653">Protein transport</keyword>
<dbReference type="Proteomes" id="UP001146793">
    <property type="component" value="Unassembled WGS sequence"/>
</dbReference>
<dbReference type="Gene3D" id="1.25.10.10">
    <property type="entry name" value="Leucine-rich Repeat Variant"/>
    <property type="match status" value="1"/>
</dbReference>
<dbReference type="Pfam" id="PF03810">
    <property type="entry name" value="IBN_N"/>
    <property type="match status" value="1"/>
</dbReference>
<evidence type="ECO:0000259" key="9">
    <source>
        <dbReference type="PROSITE" id="PS50166"/>
    </source>
</evidence>
<proteinExistence type="predicted"/>
<evidence type="ECO:0000256" key="6">
    <source>
        <dbReference type="ARBA" id="ARBA00023242"/>
    </source>
</evidence>
<feature type="compositionally biased region" description="Acidic residues" evidence="8">
    <location>
        <begin position="925"/>
        <end position="941"/>
    </location>
</feature>
<evidence type="ECO:0000256" key="7">
    <source>
        <dbReference type="SAM" id="Coils"/>
    </source>
</evidence>
<dbReference type="SMART" id="SM00913">
    <property type="entry name" value="IBN_N"/>
    <property type="match status" value="2"/>
</dbReference>
<dbReference type="GO" id="GO:0006606">
    <property type="term" value="P:protein import into nucleus"/>
    <property type="evidence" value="ECO:0007669"/>
    <property type="project" value="TreeGrafter"/>
</dbReference>
<dbReference type="InterPro" id="IPR016024">
    <property type="entry name" value="ARM-type_fold"/>
</dbReference>
<keyword evidence="6" id="KW-0539">Nucleus</keyword>
<evidence type="ECO:0000256" key="2">
    <source>
        <dbReference type="ARBA" id="ARBA00004496"/>
    </source>
</evidence>
<keyword evidence="4" id="KW-0963">Cytoplasm</keyword>
<dbReference type="PANTHER" id="PTHR10997">
    <property type="entry name" value="IMPORTIN-7, 8, 11"/>
    <property type="match status" value="1"/>
</dbReference>